<dbReference type="FunFam" id="1.10.10.10:FF:000001">
    <property type="entry name" value="LysR family transcriptional regulator"/>
    <property type="match status" value="1"/>
</dbReference>
<reference evidence="6 7" key="1">
    <citation type="submission" date="2018-06" db="EMBL/GenBank/DDBJ databases">
        <authorList>
            <consortium name="Pathogen Informatics"/>
            <person name="Doyle S."/>
        </authorList>
    </citation>
    <scope>NUCLEOTIDE SEQUENCE [LARGE SCALE GENOMIC DNA]</scope>
    <source>
        <strain evidence="6 7">NCTC8622</strain>
    </source>
</reference>
<feature type="domain" description="HTH lysR-type" evidence="5">
    <location>
        <begin position="56"/>
        <end position="107"/>
    </location>
</feature>
<organism evidence="6 7">
    <name type="scientific">Escherichia coli</name>
    <dbReference type="NCBI Taxonomy" id="562"/>
    <lineage>
        <taxon>Bacteria</taxon>
        <taxon>Pseudomonadati</taxon>
        <taxon>Pseudomonadota</taxon>
        <taxon>Gammaproteobacteria</taxon>
        <taxon>Enterobacterales</taxon>
        <taxon>Enterobacteriaceae</taxon>
        <taxon>Escherichia</taxon>
    </lineage>
</organism>
<dbReference type="Proteomes" id="UP000254079">
    <property type="component" value="Unassembled WGS sequence"/>
</dbReference>
<evidence type="ECO:0000259" key="5">
    <source>
        <dbReference type="PROSITE" id="PS50931"/>
    </source>
</evidence>
<accession>A0A376U0L0</accession>
<dbReference type="InterPro" id="IPR036388">
    <property type="entry name" value="WH-like_DNA-bd_sf"/>
</dbReference>
<dbReference type="InterPro" id="IPR005119">
    <property type="entry name" value="LysR_subst-bd"/>
</dbReference>
<evidence type="ECO:0000313" key="6">
    <source>
        <dbReference type="EMBL" id="STI82301.1"/>
    </source>
</evidence>
<keyword evidence="3 6" id="KW-0238">DNA-binding</keyword>
<dbReference type="GO" id="GO:0000976">
    <property type="term" value="F:transcription cis-regulatory region binding"/>
    <property type="evidence" value="ECO:0007669"/>
    <property type="project" value="TreeGrafter"/>
</dbReference>
<dbReference type="SUPFAM" id="SSF53850">
    <property type="entry name" value="Periplasmic binding protein-like II"/>
    <property type="match status" value="1"/>
</dbReference>
<dbReference type="InterPro" id="IPR036390">
    <property type="entry name" value="WH_DNA-bd_sf"/>
</dbReference>
<sequence length="346" mass="38770">MIPRDVVLLIVRFAFARLNSLYDRKFIAEIDIFTTSHCNFCNVNIEGCAIGFTRSETFLHLAESRHFGRSARAMHVSPSTLSRQIQRLEEDLGQPLFVRDNRTVTLTEAGEELRVFAQQTLLQYQQLRHTIDQQGPSLSGELHIFCSVTAAYSHLPPILDRFRAEHPSVEIKLTTGDAADAMEKVVTGEADLAIAGKPETLPGAVAFSMLENLAVVLIAPALPCPVRNQVSVEKPDWSTVPFIMADQGPVRRRIELWFRRNKISNPMIYATVGGHEAMVSMVALGCGVALLPEVVLENSPEPVRNRVMILDRSDEKTPFELGVCAQKKRLHEPLIEAFWRILPNHK</sequence>
<proteinExistence type="inferred from homology"/>
<evidence type="ECO:0000313" key="7">
    <source>
        <dbReference type="Proteomes" id="UP000254079"/>
    </source>
</evidence>
<dbReference type="SUPFAM" id="SSF46785">
    <property type="entry name" value="Winged helix' DNA-binding domain"/>
    <property type="match status" value="1"/>
</dbReference>
<dbReference type="Pfam" id="PF03466">
    <property type="entry name" value="LysR_substrate"/>
    <property type="match status" value="1"/>
</dbReference>
<dbReference type="InterPro" id="IPR000847">
    <property type="entry name" value="LysR_HTH_N"/>
</dbReference>
<dbReference type="EMBL" id="UGCP01000002">
    <property type="protein sequence ID" value="STI82301.1"/>
    <property type="molecule type" value="Genomic_DNA"/>
</dbReference>
<evidence type="ECO:0000256" key="4">
    <source>
        <dbReference type="ARBA" id="ARBA00023163"/>
    </source>
</evidence>
<dbReference type="NCBIfam" id="NF008722">
    <property type="entry name" value="PRK11716.1"/>
    <property type="match status" value="1"/>
</dbReference>
<evidence type="ECO:0000256" key="3">
    <source>
        <dbReference type="ARBA" id="ARBA00023125"/>
    </source>
</evidence>
<dbReference type="CDD" id="cd08430">
    <property type="entry name" value="PBP2_IlvY"/>
    <property type="match status" value="1"/>
</dbReference>
<dbReference type="GO" id="GO:0003700">
    <property type="term" value="F:DNA-binding transcription factor activity"/>
    <property type="evidence" value="ECO:0007669"/>
    <property type="project" value="InterPro"/>
</dbReference>
<dbReference type="Gene3D" id="3.40.190.10">
    <property type="entry name" value="Periplasmic binding protein-like II"/>
    <property type="match status" value="2"/>
</dbReference>
<dbReference type="PANTHER" id="PTHR30126:SF81">
    <property type="entry name" value="HTH-TYPE TRANSCRIPTIONAL REGULATOR ILVY"/>
    <property type="match status" value="1"/>
</dbReference>
<dbReference type="PRINTS" id="PR00039">
    <property type="entry name" value="HTHLYSR"/>
</dbReference>
<evidence type="ECO:0000256" key="2">
    <source>
        <dbReference type="ARBA" id="ARBA00023015"/>
    </source>
</evidence>
<dbReference type="Pfam" id="PF00126">
    <property type="entry name" value="HTH_1"/>
    <property type="match status" value="1"/>
</dbReference>
<dbReference type="InterPro" id="IPR037404">
    <property type="entry name" value="IlvY_PBP2"/>
</dbReference>
<dbReference type="AlphaFoldDB" id="A0A376U0L0"/>
<keyword evidence="4" id="KW-0804">Transcription</keyword>
<name>A0A376U0L0_ECOLX</name>
<gene>
    <name evidence="6" type="primary">gltC_2</name>
    <name evidence="6" type="ORF">NCTC8622_01266</name>
</gene>
<dbReference type="Gene3D" id="1.10.10.10">
    <property type="entry name" value="Winged helix-like DNA-binding domain superfamily/Winged helix DNA-binding domain"/>
    <property type="match status" value="1"/>
</dbReference>
<dbReference type="PANTHER" id="PTHR30126">
    <property type="entry name" value="HTH-TYPE TRANSCRIPTIONAL REGULATOR"/>
    <property type="match status" value="1"/>
</dbReference>
<protein>
    <submittedName>
        <fullName evidence="6">DNA-binding transcriptional regulator IlvY</fullName>
    </submittedName>
</protein>
<comment type="similarity">
    <text evidence="1">Belongs to the LysR transcriptional regulatory family.</text>
</comment>
<keyword evidence="2" id="KW-0805">Transcription regulation</keyword>
<evidence type="ECO:0000256" key="1">
    <source>
        <dbReference type="ARBA" id="ARBA00009437"/>
    </source>
</evidence>
<dbReference type="PROSITE" id="PS50931">
    <property type="entry name" value="HTH_LYSR"/>
    <property type="match status" value="1"/>
</dbReference>